<dbReference type="Proteomes" id="UP000287969">
    <property type="component" value="Chromosome"/>
</dbReference>
<dbReference type="InterPro" id="IPR020084">
    <property type="entry name" value="NUDIX_hydrolase_CS"/>
</dbReference>
<protein>
    <submittedName>
        <fullName evidence="3">NUDIX domain-containing protein</fullName>
    </submittedName>
</protein>
<evidence type="ECO:0000313" key="3">
    <source>
        <dbReference type="EMBL" id="QAT62397.1"/>
    </source>
</evidence>
<dbReference type="OrthoDB" id="9131041at2"/>
<dbReference type="SUPFAM" id="SSF55811">
    <property type="entry name" value="Nudix"/>
    <property type="match status" value="1"/>
</dbReference>
<proteinExistence type="predicted"/>
<evidence type="ECO:0000313" key="4">
    <source>
        <dbReference type="Proteomes" id="UP000287969"/>
    </source>
</evidence>
<dbReference type="EMBL" id="CP035282">
    <property type="protein sequence ID" value="QAT62397.1"/>
    <property type="molecule type" value="Genomic_DNA"/>
</dbReference>
<dbReference type="KEGG" id="spoa:EQM13_12900"/>
<feature type="domain" description="Nudix hydrolase" evidence="2">
    <location>
        <begin position="1"/>
        <end position="131"/>
    </location>
</feature>
<name>A0A410QEJ0_9FIRM</name>
<sequence>MQCMIHKLNELKSYKFVVIISRFKGKWLLSRHKGRNSWETQGGHIEKEEAPLDAAKRELFEESGAIEFSIKPVFDYWAGDEISGANGMVFFADIVKLGNMPESEMEEVNSFDKLPKDLTYPDITPKLFEHIENMGK</sequence>
<dbReference type="PROSITE" id="PS51462">
    <property type="entry name" value="NUDIX"/>
    <property type="match status" value="1"/>
</dbReference>
<evidence type="ECO:0000256" key="1">
    <source>
        <dbReference type="ARBA" id="ARBA00022801"/>
    </source>
</evidence>
<reference evidence="4" key="1">
    <citation type="submission" date="2019-01" db="EMBL/GenBank/DDBJ databases">
        <title>Draft genomes of a novel of Sporanaerobacter strains.</title>
        <authorList>
            <person name="Ma S."/>
        </authorList>
    </citation>
    <scope>NUCLEOTIDE SEQUENCE [LARGE SCALE GENOMIC DNA]</scope>
    <source>
        <strain evidence="4">NJN-17</strain>
    </source>
</reference>
<gene>
    <name evidence="3" type="ORF">EQM13_12900</name>
</gene>
<evidence type="ECO:0000259" key="2">
    <source>
        <dbReference type="PROSITE" id="PS51462"/>
    </source>
</evidence>
<dbReference type="CDD" id="cd04665">
    <property type="entry name" value="NUDIX_RppH"/>
    <property type="match status" value="1"/>
</dbReference>
<organism evidence="3 4">
    <name type="scientific">Acidilutibacter cellobiosedens</name>
    <dbReference type="NCBI Taxonomy" id="2507161"/>
    <lineage>
        <taxon>Bacteria</taxon>
        <taxon>Bacillati</taxon>
        <taxon>Bacillota</taxon>
        <taxon>Tissierellia</taxon>
        <taxon>Tissierellales</taxon>
        <taxon>Acidilutibacteraceae</taxon>
        <taxon>Acidilutibacter</taxon>
    </lineage>
</organism>
<dbReference type="AlphaFoldDB" id="A0A410QEJ0"/>
<keyword evidence="4" id="KW-1185">Reference proteome</keyword>
<dbReference type="InterPro" id="IPR014078">
    <property type="entry name" value="Nudix_YtkD"/>
</dbReference>
<dbReference type="PROSITE" id="PS00893">
    <property type="entry name" value="NUDIX_BOX"/>
    <property type="match status" value="1"/>
</dbReference>
<dbReference type="Pfam" id="PF00293">
    <property type="entry name" value="NUDIX"/>
    <property type="match status" value="1"/>
</dbReference>
<dbReference type="GO" id="GO:0016787">
    <property type="term" value="F:hydrolase activity"/>
    <property type="evidence" value="ECO:0007669"/>
    <property type="project" value="UniProtKB-KW"/>
</dbReference>
<dbReference type="InterPro" id="IPR015797">
    <property type="entry name" value="NUDIX_hydrolase-like_dom_sf"/>
</dbReference>
<dbReference type="Gene3D" id="3.90.79.10">
    <property type="entry name" value="Nucleoside Triphosphate Pyrophosphohydrolase"/>
    <property type="match status" value="1"/>
</dbReference>
<dbReference type="InterPro" id="IPR000086">
    <property type="entry name" value="NUDIX_hydrolase_dom"/>
</dbReference>
<accession>A0A410QEJ0</accession>
<keyword evidence="1" id="KW-0378">Hydrolase</keyword>